<protein>
    <recommendedName>
        <fullName evidence="4">Lipoprotein</fullName>
    </recommendedName>
</protein>
<dbReference type="AlphaFoldDB" id="A0A286G855"/>
<name>A0A286G855_9BACT</name>
<evidence type="ECO:0008006" key="4">
    <source>
        <dbReference type="Google" id="ProtNLM"/>
    </source>
</evidence>
<dbReference type="OrthoDB" id="956973at2"/>
<sequence length="160" mass="17962">MRPVFTLLLMAFGLSFALMSCENCGPSREPFLNLSLQLTTPAKIDTIYALDARNPLPKQPVSTSIVTSGIWLELPLNLNANQSRYVFQLNGRRDTVTVFYRRSFAFRNQRCGYVLDLFEPDGIPAKTTQGTVSSVSYWQNRNGSFPGGPQETHIELALRL</sequence>
<dbReference type="RefSeq" id="WP_097127155.1">
    <property type="nucleotide sequence ID" value="NZ_OCNH01000003.1"/>
</dbReference>
<organism evidence="2 3">
    <name type="scientific">Spirosoma fluviale</name>
    <dbReference type="NCBI Taxonomy" id="1597977"/>
    <lineage>
        <taxon>Bacteria</taxon>
        <taxon>Pseudomonadati</taxon>
        <taxon>Bacteroidota</taxon>
        <taxon>Cytophagia</taxon>
        <taxon>Cytophagales</taxon>
        <taxon>Cytophagaceae</taxon>
        <taxon>Spirosoma</taxon>
    </lineage>
</organism>
<dbReference type="Proteomes" id="UP000219452">
    <property type="component" value="Unassembled WGS sequence"/>
</dbReference>
<reference evidence="3" key="1">
    <citation type="submission" date="2017-09" db="EMBL/GenBank/DDBJ databases">
        <authorList>
            <person name="Varghese N."/>
            <person name="Submissions S."/>
        </authorList>
    </citation>
    <scope>NUCLEOTIDE SEQUENCE [LARGE SCALE GENOMIC DNA]</scope>
    <source>
        <strain evidence="3">DSM 29961</strain>
    </source>
</reference>
<evidence type="ECO:0000313" key="3">
    <source>
        <dbReference type="Proteomes" id="UP000219452"/>
    </source>
</evidence>
<feature type="signal peptide" evidence="1">
    <location>
        <begin position="1"/>
        <end position="20"/>
    </location>
</feature>
<evidence type="ECO:0000256" key="1">
    <source>
        <dbReference type="SAM" id="SignalP"/>
    </source>
</evidence>
<feature type="chain" id="PRO_5012786899" description="Lipoprotein" evidence="1">
    <location>
        <begin position="21"/>
        <end position="160"/>
    </location>
</feature>
<dbReference type="PROSITE" id="PS51257">
    <property type="entry name" value="PROKAR_LIPOPROTEIN"/>
    <property type="match status" value="1"/>
</dbReference>
<dbReference type="EMBL" id="OCNH01000003">
    <property type="protein sequence ID" value="SOD91662.1"/>
    <property type="molecule type" value="Genomic_DNA"/>
</dbReference>
<keyword evidence="1" id="KW-0732">Signal</keyword>
<proteinExistence type="predicted"/>
<evidence type="ECO:0000313" key="2">
    <source>
        <dbReference type="EMBL" id="SOD91662.1"/>
    </source>
</evidence>
<gene>
    <name evidence="2" type="ORF">SAMN06269250_3577</name>
</gene>
<accession>A0A286G855</accession>
<keyword evidence="3" id="KW-1185">Reference proteome</keyword>